<evidence type="ECO:0000256" key="3">
    <source>
        <dbReference type="ARBA" id="ARBA00022692"/>
    </source>
</evidence>
<evidence type="ECO:0000256" key="2">
    <source>
        <dbReference type="ARBA" id="ARBA00022679"/>
    </source>
</evidence>
<evidence type="ECO:0000256" key="6">
    <source>
        <dbReference type="ARBA" id="ARBA00023136"/>
    </source>
</evidence>
<feature type="region of interest" description="Disordered" evidence="8">
    <location>
        <begin position="1"/>
        <end position="30"/>
    </location>
</feature>
<evidence type="ECO:0008006" key="11">
    <source>
        <dbReference type="Google" id="ProtNLM"/>
    </source>
</evidence>
<dbReference type="AlphaFoldDB" id="A0A2U2MWV8"/>
<sequence>MSALARRRAGPRLDRATGRPSRAAAEPHRRARRMISHPHRCVFVHVPKTAGQSIERVFLDLLGLNWKQRGELLLRYNADPSLGPPRLAHLCAADYVRCGHLSESRFADYFSFSFVRNPWDRTVSFYKYIGEPARCEFKRFALEVLPRDLWQGMYWFVRPQTEYLYDNGRLMVDFVGRFERLESDFREICRRLELPCARLPFVNRSDGTRRQLLAGARHILRALDPCSPAFGNFRGRPLSRHARFEDYYDDETWQAVAALYRPDVETFGYR</sequence>
<keyword evidence="3" id="KW-0812">Transmembrane</keyword>
<evidence type="ECO:0000256" key="7">
    <source>
        <dbReference type="ARBA" id="ARBA00023180"/>
    </source>
</evidence>
<dbReference type="GO" id="GO:0016020">
    <property type="term" value="C:membrane"/>
    <property type="evidence" value="ECO:0007669"/>
    <property type="project" value="InterPro"/>
</dbReference>
<proteinExistence type="predicted"/>
<keyword evidence="2" id="KW-0808">Transferase</keyword>
<accession>A0A2U2MWV8</accession>
<evidence type="ECO:0000256" key="8">
    <source>
        <dbReference type="SAM" id="MobiDB-lite"/>
    </source>
</evidence>
<evidence type="ECO:0000313" key="9">
    <source>
        <dbReference type="EMBL" id="PWG61337.1"/>
    </source>
</evidence>
<dbReference type="PANTHER" id="PTHR12137:SF54">
    <property type="entry name" value="CARBOHYDRATE SULFOTRANSFERASE"/>
    <property type="match status" value="1"/>
</dbReference>
<keyword evidence="6" id="KW-0472">Membrane</keyword>
<organism evidence="9 10">
    <name type="scientific">Sediminicurvatus halobius</name>
    <dbReference type="NCBI Taxonomy" id="2182432"/>
    <lineage>
        <taxon>Bacteria</taxon>
        <taxon>Pseudomonadati</taxon>
        <taxon>Pseudomonadota</taxon>
        <taxon>Gammaproteobacteria</taxon>
        <taxon>Chromatiales</taxon>
        <taxon>Ectothiorhodospiraceae</taxon>
        <taxon>Sediminicurvatus</taxon>
    </lineage>
</organism>
<evidence type="ECO:0000256" key="1">
    <source>
        <dbReference type="ARBA" id="ARBA00004323"/>
    </source>
</evidence>
<dbReference type="InterPro" id="IPR005331">
    <property type="entry name" value="Sulfotransferase"/>
</dbReference>
<keyword evidence="7" id="KW-0325">Glycoprotein</keyword>
<keyword evidence="5" id="KW-0333">Golgi apparatus</keyword>
<reference evidence="9 10" key="1">
    <citation type="submission" date="2018-05" db="EMBL/GenBank/DDBJ databases">
        <title>Spiribacter halobius sp. nov., a moderately halophilic bacterium isolated from marine solar saltern.</title>
        <authorList>
            <person name="Zheng W.-S."/>
            <person name="Lu D.-C."/>
            <person name="Du Z.-J."/>
        </authorList>
    </citation>
    <scope>NUCLEOTIDE SEQUENCE [LARGE SCALE GENOMIC DNA]</scope>
    <source>
        <strain evidence="9 10">E85</strain>
    </source>
</reference>
<dbReference type="Proteomes" id="UP000245474">
    <property type="component" value="Unassembled WGS sequence"/>
</dbReference>
<keyword evidence="4" id="KW-1133">Transmembrane helix</keyword>
<comment type="subcellular location">
    <subcellularLocation>
        <location evidence="1">Golgi apparatus membrane</location>
        <topology evidence="1">Single-pass type II membrane protein</topology>
    </subcellularLocation>
</comment>
<dbReference type="Pfam" id="PF03567">
    <property type="entry name" value="Sulfotransfer_2"/>
    <property type="match status" value="1"/>
</dbReference>
<evidence type="ECO:0000256" key="5">
    <source>
        <dbReference type="ARBA" id="ARBA00023034"/>
    </source>
</evidence>
<evidence type="ECO:0000256" key="4">
    <source>
        <dbReference type="ARBA" id="ARBA00022989"/>
    </source>
</evidence>
<dbReference type="Gene3D" id="3.40.50.300">
    <property type="entry name" value="P-loop containing nucleotide triphosphate hydrolases"/>
    <property type="match status" value="1"/>
</dbReference>
<gene>
    <name evidence="9" type="ORF">DEM34_16890</name>
</gene>
<dbReference type="GO" id="GO:0008146">
    <property type="term" value="F:sulfotransferase activity"/>
    <property type="evidence" value="ECO:0007669"/>
    <property type="project" value="InterPro"/>
</dbReference>
<evidence type="ECO:0000313" key="10">
    <source>
        <dbReference type="Proteomes" id="UP000245474"/>
    </source>
</evidence>
<name>A0A2U2MWV8_9GAMM</name>
<dbReference type="PANTHER" id="PTHR12137">
    <property type="entry name" value="CARBOHYDRATE SULFOTRANSFERASE"/>
    <property type="match status" value="1"/>
</dbReference>
<dbReference type="InterPro" id="IPR018011">
    <property type="entry name" value="Carb_sulfotrans_8-10"/>
</dbReference>
<feature type="compositionally biased region" description="Basic residues" evidence="8">
    <location>
        <begin position="1"/>
        <end position="10"/>
    </location>
</feature>
<dbReference type="GO" id="GO:0016051">
    <property type="term" value="P:carbohydrate biosynthetic process"/>
    <property type="evidence" value="ECO:0007669"/>
    <property type="project" value="InterPro"/>
</dbReference>
<dbReference type="EMBL" id="QFFI01000038">
    <property type="protein sequence ID" value="PWG61337.1"/>
    <property type="molecule type" value="Genomic_DNA"/>
</dbReference>
<dbReference type="InterPro" id="IPR027417">
    <property type="entry name" value="P-loop_NTPase"/>
</dbReference>
<comment type="caution">
    <text evidence="9">The sequence shown here is derived from an EMBL/GenBank/DDBJ whole genome shotgun (WGS) entry which is preliminary data.</text>
</comment>
<keyword evidence="10" id="KW-1185">Reference proteome</keyword>
<protein>
    <recommendedName>
        <fullName evidence="11">Sulfotransferase</fullName>
    </recommendedName>
</protein>
<dbReference type="SUPFAM" id="SSF52540">
    <property type="entry name" value="P-loop containing nucleoside triphosphate hydrolases"/>
    <property type="match status" value="1"/>
</dbReference>